<name>A0A0P0XFG2_ORYSJ</name>
<keyword evidence="9" id="KW-1267">Proteomics identification</keyword>
<evidence type="ECO:0000256" key="1">
    <source>
        <dbReference type="ARBA" id="ARBA00008894"/>
    </source>
</evidence>
<dbReference type="AlphaFoldDB" id="A0A0P0XFG2"/>
<dbReference type="Gene3D" id="1.20.5.4130">
    <property type="match status" value="1"/>
</dbReference>
<reference evidence="8" key="1">
    <citation type="journal article" date="2005" name="Nature">
        <title>The map-based sequence of the rice genome.</title>
        <authorList>
            <consortium name="International rice genome sequencing project (IRGSP)"/>
            <person name="Matsumoto T."/>
            <person name="Wu J."/>
            <person name="Kanamori H."/>
            <person name="Katayose Y."/>
            <person name="Fujisawa M."/>
            <person name="Namiki N."/>
            <person name="Mizuno H."/>
            <person name="Yamamoto K."/>
            <person name="Antonio B.A."/>
            <person name="Baba T."/>
            <person name="Sakata K."/>
            <person name="Nagamura Y."/>
            <person name="Aoki H."/>
            <person name="Arikawa K."/>
            <person name="Arita K."/>
            <person name="Bito T."/>
            <person name="Chiden Y."/>
            <person name="Fujitsuka N."/>
            <person name="Fukunaka R."/>
            <person name="Hamada M."/>
            <person name="Harada C."/>
            <person name="Hayashi A."/>
            <person name="Hijishita S."/>
            <person name="Honda M."/>
            <person name="Hosokawa S."/>
            <person name="Ichikawa Y."/>
            <person name="Idonuma A."/>
            <person name="Iijima M."/>
            <person name="Ikeda M."/>
            <person name="Ikeno M."/>
            <person name="Ito K."/>
            <person name="Ito S."/>
            <person name="Ito T."/>
            <person name="Ito Y."/>
            <person name="Ito Y."/>
            <person name="Iwabuchi A."/>
            <person name="Kamiya K."/>
            <person name="Karasawa W."/>
            <person name="Kurita K."/>
            <person name="Katagiri S."/>
            <person name="Kikuta A."/>
            <person name="Kobayashi H."/>
            <person name="Kobayashi N."/>
            <person name="Machita K."/>
            <person name="Maehara T."/>
            <person name="Masukawa M."/>
            <person name="Mizubayashi T."/>
            <person name="Mukai Y."/>
            <person name="Nagasaki H."/>
            <person name="Nagata Y."/>
            <person name="Naito S."/>
            <person name="Nakashima M."/>
            <person name="Nakama Y."/>
            <person name="Nakamichi Y."/>
            <person name="Nakamura M."/>
            <person name="Meguro A."/>
            <person name="Negishi M."/>
            <person name="Ohta I."/>
            <person name="Ohta T."/>
            <person name="Okamoto M."/>
            <person name="Ono N."/>
            <person name="Saji S."/>
            <person name="Sakaguchi M."/>
            <person name="Sakai K."/>
            <person name="Shibata M."/>
            <person name="Shimokawa T."/>
            <person name="Song J."/>
            <person name="Takazaki Y."/>
            <person name="Terasawa K."/>
            <person name="Tsugane M."/>
            <person name="Tsuji K."/>
            <person name="Ueda S."/>
            <person name="Waki K."/>
            <person name="Yamagata H."/>
            <person name="Yamamoto M."/>
            <person name="Yamamoto S."/>
            <person name="Yamane H."/>
            <person name="Yoshiki S."/>
            <person name="Yoshihara R."/>
            <person name="Yukawa K."/>
            <person name="Zhong H."/>
            <person name="Yano M."/>
            <person name="Yuan Q."/>
            <person name="Ouyang S."/>
            <person name="Liu J."/>
            <person name="Jones K.M."/>
            <person name="Gansberger K."/>
            <person name="Moffat K."/>
            <person name="Hill J."/>
            <person name="Bera J."/>
            <person name="Fadrosh D."/>
            <person name="Jin S."/>
            <person name="Johri S."/>
            <person name="Kim M."/>
            <person name="Overton L."/>
            <person name="Reardon M."/>
            <person name="Tsitrin T."/>
            <person name="Vuong H."/>
            <person name="Weaver B."/>
            <person name="Ciecko A."/>
            <person name="Tallon L."/>
            <person name="Jackson J."/>
            <person name="Pai G."/>
            <person name="Aken S.V."/>
            <person name="Utterback T."/>
            <person name="Reidmuller S."/>
            <person name="Feldblyum T."/>
            <person name="Hsiao J."/>
            <person name="Zismann V."/>
            <person name="Iobst S."/>
            <person name="de Vazeille A.R."/>
            <person name="Buell C.R."/>
            <person name="Ying K."/>
            <person name="Li Y."/>
            <person name="Lu T."/>
            <person name="Huang Y."/>
            <person name="Zhao Q."/>
            <person name="Feng Q."/>
            <person name="Zhang L."/>
            <person name="Zhu J."/>
            <person name="Weng Q."/>
            <person name="Mu J."/>
            <person name="Lu Y."/>
            <person name="Fan D."/>
            <person name="Liu Y."/>
            <person name="Guan J."/>
            <person name="Zhang Y."/>
            <person name="Yu S."/>
            <person name="Liu X."/>
            <person name="Zhang Y."/>
            <person name="Hong G."/>
            <person name="Han B."/>
            <person name="Choisne N."/>
            <person name="Demange N."/>
            <person name="Orjeda G."/>
            <person name="Samain S."/>
            <person name="Cattolico L."/>
            <person name="Pelletier E."/>
            <person name="Couloux A."/>
            <person name="Segurens B."/>
            <person name="Wincker P."/>
            <person name="D'Hont A."/>
            <person name="Scarpelli C."/>
            <person name="Weissenbach J."/>
            <person name="Salanoubat M."/>
            <person name="Quetier F."/>
            <person name="Yu Y."/>
            <person name="Kim H.R."/>
            <person name="Rambo T."/>
            <person name="Currie J."/>
            <person name="Collura K."/>
            <person name="Luo M."/>
            <person name="Yang T."/>
            <person name="Ammiraju J.S.S."/>
            <person name="Engler F."/>
            <person name="Soderlund C."/>
            <person name="Wing R.A."/>
            <person name="Palmer L.E."/>
            <person name="de la Bastide M."/>
            <person name="Spiegel L."/>
            <person name="Nascimento L."/>
            <person name="Zutavern T."/>
            <person name="O'Shaughnessy A."/>
            <person name="Dike S."/>
            <person name="Dedhia N."/>
            <person name="Preston R."/>
            <person name="Balija V."/>
            <person name="McCombie W.R."/>
            <person name="Chow T."/>
            <person name="Chen H."/>
            <person name="Chung M."/>
            <person name="Chen C."/>
            <person name="Shaw J."/>
            <person name="Wu H."/>
            <person name="Hsiao K."/>
            <person name="Chao Y."/>
            <person name="Chu M."/>
            <person name="Cheng C."/>
            <person name="Hour A."/>
            <person name="Lee P."/>
            <person name="Lin S."/>
            <person name="Lin Y."/>
            <person name="Liou J."/>
            <person name="Liu S."/>
            <person name="Hsing Y."/>
            <person name="Raghuvanshi S."/>
            <person name="Mohanty A."/>
            <person name="Bharti A.K."/>
            <person name="Gaur A."/>
            <person name="Gupta V."/>
            <person name="Kumar D."/>
            <person name="Ravi V."/>
            <person name="Vij S."/>
            <person name="Kapur A."/>
            <person name="Khurana P."/>
            <person name="Khurana P."/>
            <person name="Khurana J.P."/>
            <person name="Tyagi A.K."/>
            <person name="Gaikwad K."/>
            <person name="Singh A."/>
            <person name="Dalal V."/>
            <person name="Srivastava S."/>
            <person name="Dixit A."/>
            <person name="Pal A.K."/>
            <person name="Ghazi I.A."/>
            <person name="Yadav M."/>
            <person name="Pandit A."/>
            <person name="Bhargava A."/>
            <person name="Sureshbabu K."/>
            <person name="Batra K."/>
            <person name="Sharma T.R."/>
            <person name="Mohapatra T."/>
            <person name="Singh N.K."/>
            <person name="Messing J."/>
            <person name="Nelson A.B."/>
            <person name="Fuks G."/>
            <person name="Kavchok S."/>
            <person name="Keizer G."/>
            <person name="Linton E."/>
            <person name="Llaca V."/>
            <person name="Song R."/>
            <person name="Tanyolac B."/>
            <person name="Young S."/>
            <person name="Ho-Il K."/>
            <person name="Hahn J.H."/>
            <person name="Sangsakoo G."/>
            <person name="Vanavichit A."/>
            <person name="de Mattos Luiz.A.T."/>
            <person name="Zimmer P.D."/>
            <person name="Malone G."/>
            <person name="Dellagostin O."/>
            <person name="de Oliveira A.C."/>
            <person name="Bevan M."/>
            <person name="Bancroft I."/>
            <person name="Minx P."/>
            <person name="Cordum H."/>
            <person name="Wilson R."/>
            <person name="Cheng Z."/>
            <person name="Jin W."/>
            <person name="Jiang J."/>
            <person name="Leong S.A."/>
            <person name="Iwama H."/>
            <person name="Gojobori T."/>
            <person name="Itoh T."/>
            <person name="Niimura Y."/>
            <person name="Fujii Y."/>
            <person name="Habara T."/>
            <person name="Sakai H."/>
            <person name="Sato Y."/>
            <person name="Wilson G."/>
            <person name="Kumar K."/>
            <person name="McCouch S."/>
            <person name="Juretic N."/>
            <person name="Hoen D."/>
            <person name="Wright S."/>
            <person name="Bruskiewich R."/>
            <person name="Bureau T."/>
            <person name="Miyao A."/>
            <person name="Hirochika H."/>
            <person name="Nishikawa T."/>
            <person name="Kadowaki K."/>
            <person name="Sugiura M."/>
            <person name="Burr B."/>
            <person name="Sasaki T."/>
        </authorList>
    </citation>
    <scope>NUCLEOTIDE SEQUENCE [LARGE SCALE GENOMIC DNA]</scope>
    <source>
        <strain evidence="8">cv. Nipponbare</strain>
    </source>
</reference>
<reference evidence="7 8" key="2">
    <citation type="journal article" date="2013" name="Plant Cell Physiol.">
        <title>Rice Annotation Project Database (RAP-DB): an integrative and interactive database for rice genomics.</title>
        <authorList>
            <person name="Sakai H."/>
            <person name="Lee S.S."/>
            <person name="Tanaka T."/>
            <person name="Numa H."/>
            <person name="Kim J."/>
            <person name="Kawahara Y."/>
            <person name="Wakimoto H."/>
            <person name="Yang C.C."/>
            <person name="Iwamoto M."/>
            <person name="Abe T."/>
            <person name="Yamada Y."/>
            <person name="Muto A."/>
            <person name="Inokuchi H."/>
            <person name="Ikemura T."/>
            <person name="Matsumoto T."/>
            <person name="Sasaki T."/>
            <person name="Itoh T."/>
        </authorList>
    </citation>
    <scope>NUCLEOTIDE SEQUENCE [LARGE SCALE GENOMIC DNA]</scope>
    <source>
        <strain evidence="8">cv. Nipponbare</strain>
    </source>
</reference>
<evidence type="ECO:0000256" key="4">
    <source>
        <dbReference type="ARBA" id="ARBA00022741"/>
    </source>
</evidence>
<dbReference type="GO" id="GO:0000166">
    <property type="term" value="F:nucleotide binding"/>
    <property type="evidence" value="ECO:0007669"/>
    <property type="project" value="UniProtKB-KW"/>
</dbReference>
<evidence type="ECO:0000256" key="5">
    <source>
        <dbReference type="ARBA" id="ARBA00022821"/>
    </source>
</evidence>
<keyword evidence="4" id="KW-0547">Nucleotide-binding</keyword>
<dbReference type="PANTHER" id="PTHR19338:SF45">
    <property type="entry name" value="RX N-TERMINAL DOMAIN-CONTAINING PROTEIN"/>
    <property type="match status" value="1"/>
</dbReference>
<dbReference type="ExpressionAtlas" id="A0A0P0XFG2">
    <property type="expression patterns" value="baseline and differential"/>
</dbReference>
<evidence type="ECO:0000256" key="2">
    <source>
        <dbReference type="ARBA" id="ARBA00022614"/>
    </source>
</evidence>
<dbReference type="InterPro" id="IPR041118">
    <property type="entry name" value="Rx_N"/>
</dbReference>
<evidence type="ECO:0000313" key="8">
    <source>
        <dbReference type="Proteomes" id="UP000059680"/>
    </source>
</evidence>
<gene>
    <name evidence="7" type="ordered locus">Os08g0388300</name>
    <name evidence="7" type="ORF">OSNPB_080388300</name>
</gene>
<evidence type="ECO:0007829" key="9">
    <source>
        <dbReference type="ProteomicsDB" id="A0A0P0XFG2"/>
    </source>
</evidence>
<organism evidence="7 8">
    <name type="scientific">Oryza sativa subsp. japonica</name>
    <name type="common">Rice</name>
    <dbReference type="NCBI Taxonomy" id="39947"/>
    <lineage>
        <taxon>Eukaryota</taxon>
        <taxon>Viridiplantae</taxon>
        <taxon>Streptophyta</taxon>
        <taxon>Embryophyta</taxon>
        <taxon>Tracheophyta</taxon>
        <taxon>Spermatophyta</taxon>
        <taxon>Magnoliopsida</taxon>
        <taxon>Liliopsida</taxon>
        <taxon>Poales</taxon>
        <taxon>Poaceae</taxon>
        <taxon>BOP clade</taxon>
        <taxon>Oryzoideae</taxon>
        <taxon>Oryzeae</taxon>
        <taxon>Oryzinae</taxon>
        <taxon>Oryza</taxon>
        <taxon>Oryza sativa</taxon>
    </lineage>
</organism>
<dbReference type="Gramene" id="Os08t0388300-02">
    <property type="protein sequence ID" value="Os08t0388300-02"/>
    <property type="gene ID" value="Os08g0388300"/>
</dbReference>
<keyword evidence="3" id="KW-0677">Repeat</keyword>
<evidence type="ECO:0000313" key="7">
    <source>
        <dbReference type="EMBL" id="BAT05273.1"/>
    </source>
</evidence>
<keyword evidence="2" id="KW-0433">Leucine-rich repeat</keyword>
<keyword evidence="8" id="KW-1185">Reference proteome</keyword>
<dbReference type="Pfam" id="PF18052">
    <property type="entry name" value="Rx_N"/>
    <property type="match status" value="1"/>
</dbReference>
<dbReference type="EMBL" id="AP014964">
    <property type="protein sequence ID" value="BAT05273.1"/>
    <property type="molecule type" value="Genomic_DNA"/>
</dbReference>
<proteinExistence type="evidence at protein level"/>
<reference evidence="7 8" key="3">
    <citation type="journal article" date="2013" name="Rice">
        <title>Improvement of the Oryza sativa Nipponbare reference genome using next generation sequence and optical map data.</title>
        <authorList>
            <person name="Kawahara Y."/>
            <person name="de la Bastide M."/>
            <person name="Hamilton J.P."/>
            <person name="Kanamori H."/>
            <person name="McCombie W.R."/>
            <person name="Ouyang S."/>
            <person name="Schwartz D.C."/>
            <person name="Tanaka T."/>
            <person name="Wu J."/>
            <person name="Zhou S."/>
            <person name="Childs K.L."/>
            <person name="Davidson R.M."/>
            <person name="Lin H."/>
            <person name="Quesada-Ocampo L."/>
            <person name="Vaillancourt B."/>
            <person name="Sakai H."/>
            <person name="Lee S.S."/>
            <person name="Kim J."/>
            <person name="Numa H."/>
            <person name="Itoh T."/>
            <person name="Buell C.R."/>
            <person name="Matsumoto T."/>
        </authorList>
    </citation>
    <scope>NUCLEOTIDE SEQUENCE [LARGE SCALE GENOMIC DNA]</scope>
    <source>
        <strain evidence="8">cv. Nipponbare</strain>
    </source>
</reference>
<comment type="similarity">
    <text evidence="1">Belongs to the disease resistance NB-LRR family.</text>
</comment>
<dbReference type="GO" id="GO:0006952">
    <property type="term" value="P:defense response"/>
    <property type="evidence" value="ECO:0007669"/>
    <property type="project" value="UniProtKB-KW"/>
</dbReference>
<evidence type="ECO:0000256" key="3">
    <source>
        <dbReference type="ARBA" id="ARBA00022737"/>
    </source>
</evidence>
<dbReference type="Proteomes" id="UP000059680">
    <property type="component" value="Chromosome 8"/>
</dbReference>
<sequence length="178" mass="20724">MAEVSAAMGSNRSVRKKLAALLSDERKDFIRVRSKVKPLIDALESVHACFEKLSLEDEKNLDALQEAWMMDLRELSYDMEDSLDRFLVKSAAEPGSCKKLFKILLTKIKGSTNGIVKVIQDIKMPVEELNERMNRFKLSDDRHVTYDPIKIDSRMNLNHQRSWWWSLLLVLEDWARQL</sequence>
<keyword evidence="5" id="KW-0611">Plant defense</keyword>
<protein>
    <submittedName>
        <fullName evidence="7">Os08g0388300 protein</fullName>
    </submittedName>
</protein>
<evidence type="ECO:0000259" key="6">
    <source>
        <dbReference type="Pfam" id="PF18052"/>
    </source>
</evidence>
<accession>A0A0P0XFG2</accession>
<feature type="domain" description="Disease resistance N-terminal" evidence="6">
    <location>
        <begin position="13"/>
        <end position="101"/>
    </location>
</feature>
<dbReference type="PANTHER" id="PTHR19338">
    <property type="entry name" value="TRANSLOCASE OF INNER MITOCHONDRIAL MEMBRANE 13 HOMOLOG"/>
    <property type="match status" value="1"/>
</dbReference>